<evidence type="ECO:0000256" key="1">
    <source>
        <dbReference type="ARBA" id="ARBA00004651"/>
    </source>
</evidence>
<proteinExistence type="predicted"/>
<keyword evidence="5 6" id="KW-0472">Membrane</keyword>
<keyword evidence="4 6" id="KW-1133">Transmembrane helix</keyword>
<gene>
    <name evidence="7" type="ORF">FCU45_04685</name>
</gene>
<dbReference type="SUPFAM" id="SSF103481">
    <property type="entry name" value="Multidrug resistance efflux transporter EmrE"/>
    <property type="match status" value="1"/>
</dbReference>
<evidence type="ECO:0000256" key="4">
    <source>
        <dbReference type="ARBA" id="ARBA00022989"/>
    </source>
</evidence>
<evidence type="ECO:0008006" key="9">
    <source>
        <dbReference type="Google" id="ProtNLM"/>
    </source>
</evidence>
<feature type="transmembrane region" description="Helical" evidence="6">
    <location>
        <begin position="66"/>
        <end position="85"/>
    </location>
</feature>
<evidence type="ECO:0000256" key="2">
    <source>
        <dbReference type="ARBA" id="ARBA00022475"/>
    </source>
</evidence>
<evidence type="ECO:0000313" key="7">
    <source>
        <dbReference type="EMBL" id="TKI69911.1"/>
    </source>
</evidence>
<feature type="transmembrane region" description="Helical" evidence="6">
    <location>
        <begin position="91"/>
        <end position="108"/>
    </location>
</feature>
<dbReference type="EMBL" id="SZPX01000003">
    <property type="protein sequence ID" value="TKI69911.1"/>
    <property type="molecule type" value="Genomic_DNA"/>
</dbReference>
<dbReference type="GO" id="GO:0005886">
    <property type="term" value="C:plasma membrane"/>
    <property type="evidence" value="ECO:0007669"/>
    <property type="project" value="UniProtKB-SubCell"/>
</dbReference>
<feature type="transmembrane region" description="Helical" evidence="6">
    <location>
        <begin position="35"/>
        <end position="54"/>
    </location>
</feature>
<evidence type="ECO:0000256" key="3">
    <source>
        <dbReference type="ARBA" id="ARBA00022692"/>
    </source>
</evidence>
<keyword evidence="2" id="KW-1003">Cell membrane</keyword>
<name>A0A4U2ZA70_9BACT</name>
<evidence type="ECO:0000313" key="8">
    <source>
        <dbReference type="Proteomes" id="UP000309561"/>
    </source>
</evidence>
<comment type="caution">
    <text evidence="7">The sequence shown here is derived from an EMBL/GenBank/DDBJ whole genome shotgun (WGS) entry which is preliminary data.</text>
</comment>
<organism evidence="7 8">
    <name type="scientific">Sulfurimonas crateris</name>
    <dbReference type="NCBI Taxonomy" id="2574727"/>
    <lineage>
        <taxon>Bacteria</taxon>
        <taxon>Pseudomonadati</taxon>
        <taxon>Campylobacterota</taxon>
        <taxon>Epsilonproteobacteria</taxon>
        <taxon>Campylobacterales</taxon>
        <taxon>Sulfurimonadaceae</taxon>
        <taxon>Sulfurimonas</taxon>
    </lineage>
</organism>
<keyword evidence="8" id="KW-1185">Reference proteome</keyword>
<keyword evidence="3 6" id="KW-0812">Transmembrane</keyword>
<feature type="transmembrane region" description="Helical" evidence="6">
    <location>
        <begin position="12"/>
        <end position="29"/>
    </location>
</feature>
<dbReference type="PANTHER" id="PTHR30561:SF9">
    <property type="entry name" value="4-AMINO-4-DEOXY-L-ARABINOSE-PHOSPHOUNDECAPRENOL FLIPPASE SUBUNIT ARNF-RELATED"/>
    <property type="match status" value="1"/>
</dbReference>
<protein>
    <recommendedName>
        <fullName evidence="9">EamA domain-containing protein</fullName>
    </recommendedName>
</protein>
<reference evidence="7 8" key="1">
    <citation type="submission" date="2019-04" db="EMBL/GenBank/DDBJ databases">
        <title>Sulfurimonas crateris sp. nov. a facultative anaerobic sulfur-oxidizing chemolithautotrophic bacterium isolated from a terrestrial mud vulcano.</title>
        <authorList>
            <person name="Ratnikova N.M."/>
            <person name="Slobodkin A.I."/>
            <person name="Merkel A.Y."/>
            <person name="Novikov A."/>
            <person name="Bonch-Osmolovskaya E.A."/>
            <person name="Slobodkina G.B."/>
        </authorList>
    </citation>
    <scope>NUCLEOTIDE SEQUENCE [LARGE SCALE GENOMIC DNA]</scope>
    <source>
        <strain evidence="7 8">SN118</strain>
    </source>
</reference>
<sequence>MMQLQIKRVDFVLIAILLQSFSFMTIKYASIYETYSLILLGVAFAFIVSRAYIWQIVLKHNELSRVYPFNSLVQVLIFVYAVVLFGEVVSFWHVVGLGLMVYGVILLGKSR</sequence>
<dbReference type="AlphaFoldDB" id="A0A4U2ZA70"/>
<evidence type="ECO:0000256" key="5">
    <source>
        <dbReference type="ARBA" id="ARBA00023136"/>
    </source>
</evidence>
<dbReference type="GO" id="GO:0022857">
    <property type="term" value="F:transmembrane transporter activity"/>
    <property type="evidence" value="ECO:0007669"/>
    <property type="project" value="InterPro"/>
</dbReference>
<dbReference type="InterPro" id="IPR000390">
    <property type="entry name" value="Small_drug/metabolite_transptr"/>
</dbReference>
<dbReference type="Proteomes" id="UP000309561">
    <property type="component" value="Unassembled WGS sequence"/>
</dbReference>
<dbReference type="Gene3D" id="1.10.3730.20">
    <property type="match status" value="1"/>
</dbReference>
<comment type="subcellular location">
    <subcellularLocation>
        <location evidence="1">Cell membrane</location>
        <topology evidence="1">Multi-pass membrane protein</topology>
    </subcellularLocation>
</comment>
<dbReference type="PANTHER" id="PTHR30561">
    <property type="entry name" value="SMR FAMILY PROTON-DEPENDENT DRUG EFFLUX TRANSPORTER SUGE"/>
    <property type="match status" value="1"/>
</dbReference>
<evidence type="ECO:0000256" key="6">
    <source>
        <dbReference type="SAM" id="Phobius"/>
    </source>
</evidence>
<accession>A0A4U2ZA70</accession>
<dbReference type="InterPro" id="IPR037185">
    <property type="entry name" value="EmrE-like"/>
</dbReference>